<dbReference type="STRING" id="117157.SAMN04489717_4550"/>
<reference evidence="2 3" key="1">
    <citation type="submission" date="2016-10" db="EMBL/GenBank/DDBJ databases">
        <authorList>
            <person name="de Groot N.N."/>
        </authorList>
    </citation>
    <scope>NUCLEOTIDE SEQUENCE [LARGE SCALE GENOMIC DNA]</scope>
    <source>
        <strain evidence="2 3">DSM 22024</strain>
    </source>
</reference>
<sequence length="190" mass="18861">MNATNAGNAGNAATVGTTGNTGNAVSAVGGLCARSAKKAATALGAVTALSAVRFTYGTAEATVPDFVSRHLAGRPLDRHERFAARVLGVRHTVQAGAATALASPSAYRLGAGVDALHALSMVGLAAVDRRRRRLALTETAIASAMAFAGLHAARRAGQAQQANDASAGGPGEPGQGISSPATPASRSPRP</sequence>
<dbReference type="OrthoDB" id="4734201at2"/>
<evidence type="ECO:0000313" key="2">
    <source>
        <dbReference type="EMBL" id="SDS97358.1"/>
    </source>
</evidence>
<feature type="compositionally biased region" description="Low complexity" evidence="1">
    <location>
        <begin position="178"/>
        <end position="190"/>
    </location>
</feature>
<name>A0A1H1WJ65_9ACTN</name>
<proteinExistence type="predicted"/>
<feature type="region of interest" description="Disordered" evidence="1">
    <location>
        <begin position="155"/>
        <end position="190"/>
    </location>
</feature>
<dbReference type="RefSeq" id="WP_092655632.1">
    <property type="nucleotide sequence ID" value="NZ_LT629732.1"/>
</dbReference>
<dbReference type="EMBL" id="LT629732">
    <property type="protein sequence ID" value="SDS97358.1"/>
    <property type="molecule type" value="Genomic_DNA"/>
</dbReference>
<dbReference type="AlphaFoldDB" id="A0A1H1WJ65"/>
<protein>
    <submittedName>
        <fullName evidence="2">Uncharacterized protein</fullName>
    </submittedName>
</protein>
<evidence type="ECO:0000256" key="1">
    <source>
        <dbReference type="SAM" id="MobiDB-lite"/>
    </source>
</evidence>
<evidence type="ECO:0000313" key="3">
    <source>
        <dbReference type="Proteomes" id="UP000198983"/>
    </source>
</evidence>
<keyword evidence="3" id="KW-1185">Reference proteome</keyword>
<gene>
    <name evidence="2" type="ORF">SAMN04489717_4550</name>
</gene>
<organism evidence="2 3">
    <name type="scientific">Actinopolymorpha singaporensis</name>
    <dbReference type="NCBI Taxonomy" id="117157"/>
    <lineage>
        <taxon>Bacteria</taxon>
        <taxon>Bacillati</taxon>
        <taxon>Actinomycetota</taxon>
        <taxon>Actinomycetes</taxon>
        <taxon>Propionibacteriales</taxon>
        <taxon>Actinopolymorphaceae</taxon>
        <taxon>Actinopolymorpha</taxon>
    </lineage>
</organism>
<dbReference type="Proteomes" id="UP000198983">
    <property type="component" value="Chromosome I"/>
</dbReference>
<accession>A0A1H1WJ65</accession>